<proteinExistence type="predicted"/>
<comment type="caution">
    <text evidence="1">The sequence shown here is derived from an EMBL/GenBank/DDBJ whole genome shotgun (WGS) entry which is preliminary data.</text>
</comment>
<dbReference type="EMBL" id="JALIDZ010000028">
    <property type="protein sequence ID" value="MCT8974947.1"/>
    <property type="molecule type" value="Genomic_DNA"/>
</dbReference>
<keyword evidence="2" id="KW-1185">Reference proteome</keyword>
<dbReference type="RefSeq" id="WP_261618531.1">
    <property type="nucleotide sequence ID" value="NZ_JALIDZ010000028.1"/>
</dbReference>
<protein>
    <submittedName>
        <fullName evidence="1">Uncharacterized protein</fullName>
    </submittedName>
</protein>
<gene>
    <name evidence="1" type="ORF">MUB46_24090</name>
</gene>
<dbReference type="AlphaFoldDB" id="A0AAW5R6A2"/>
<sequence>GIKSEPAGPQQVARDVILTGNASPEVNDALDELADADDRGAAIAEQLLALMSEARARFPGVASQDDLDRLFAADRTAAYWWERYSARFDDLSAKLQQAMHDAGIVWRSTFDTLAQWEDRAVEAANPQWTDAHELELVAVLREAGLTDEGIAALWHGMAEVTLTAPMAQPILLAAARFKSGKALSTQADATQGIVAYLRGLLDDETALHELLSGKPT</sequence>
<evidence type="ECO:0000313" key="1">
    <source>
        <dbReference type="EMBL" id="MCT8974947.1"/>
    </source>
</evidence>
<feature type="non-terminal residue" evidence="1">
    <location>
        <position position="1"/>
    </location>
</feature>
<name>A0AAW5R6A2_9HYPH</name>
<dbReference type="Proteomes" id="UP001320898">
    <property type="component" value="Unassembled WGS sequence"/>
</dbReference>
<reference evidence="1 2" key="1">
    <citation type="submission" date="2022-04" db="EMBL/GenBank/DDBJ databases">
        <authorList>
            <person name="Ye Y.-Q."/>
            <person name="Du Z.-J."/>
        </authorList>
    </citation>
    <scope>NUCLEOTIDE SEQUENCE [LARGE SCALE GENOMIC DNA]</scope>
    <source>
        <strain evidence="1 2">A6E488</strain>
    </source>
</reference>
<evidence type="ECO:0000313" key="2">
    <source>
        <dbReference type="Proteomes" id="UP001320898"/>
    </source>
</evidence>
<accession>A0AAW5R6A2</accession>
<feature type="non-terminal residue" evidence="1">
    <location>
        <position position="216"/>
    </location>
</feature>
<organism evidence="1 2">
    <name type="scientific">Microbaculum marinisediminis</name>
    <dbReference type="NCBI Taxonomy" id="2931392"/>
    <lineage>
        <taxon>Bacteria</taxon>
        <taxon>Pseudomonadati</taxon>
        <taxon>Pseudomonadota</taxon>
        <taxon>Alphaproteobacteria</taxon>
        <taxon>Hyphomicrobiales</taxon>
        <taxon>Tepidamorphaceae</taxon>
        <taxon>Microbaculum</taxon>
    </lineage>
</organism>